<name>A0A2K8NWZ2_9MOLU</name>
<dbReference type="KEGG" id="eml:EMELA_v1c08100"/>
<reference evidence="1 2" key="1">
    <citation type="submission" date="2017-11" db="EMBL/GenBank/DDBJ databases">
        <title>Genome sequence of Entomoplasma melaleucae M1 (ATCC 49191).</title>
        <authorList>
            <person name="Lo W.-S."/>
            <person name="Gasparich G.E."/>
            <person name="Kuo C.-H."/>
        </authorList>
    </citation>
    <scope>NUCLEOTIDE SEQUENCE [LARGE SCALE GENOMIC DNA]</scope>
    <source>
        <strain evidence="1 2">M1</strain>
    </source>
</reference>
<keyword evidence="2" id="KW-1185">Reference proteome</keyword>
<accession>A0A2K8NWZ2</accession>
<proteinExistence type="predicted"/>
<dbReference type="AlphaFoldDB" id="A0A2K8NWZ2"/>
<evidence type="ECO:0000313" key="2">
    <source>
        <dbReference type="Proteomes" id="UP000231896"/>
    </source>
</evidence>
<organism evidence="1 2">
    <name type="scientific">Mesoplasma melaleucae</name>
    <dbReference type="NCBI Taxonomy" id="81459"/>
    <lineage>
        <taxon>Bacteria</taxon>
        <taxon>Bacillati</taxon>
        <taxon>Mycoplasmatota</taxon>
        <taxon>Mollicutes</taxon>
        <taxon>Entomoplasmatales</taxon>
        <taxon>Entomoplasmataceae</taxon>
        <taxon>Mesoplasma</taxon>
    </lineage>
</organism>
<dbReference type="Proteomes" id="UP000231896">
    <property type="component" value="Chromosome"/>
</dbReference>
<sequence length="677" mass="78140">MTNKDYYEEFETELEEDKDFIESFSSKKRYQSDGYIEDLTYTEAEVKKFYFYPLTTLTGRELKEGIRLAKEKTTIMCTTPDKGTSLTLYLTEEDSTFDLNEFMDPANYSEQLMKNSKNMAAMFKCDEEFNIDKLYVITEEALTNDNFDAVTKYINKTISFDSTDGRYYINFVPIEEFTSLFDARPLILVNSEPISDKIKEISIETPAGALVGQIKPVNKDGRFPKLYAKEGTQVFPKLTFPFQTQPVLSLIDYWNSDQIIPLNDILNFIKSKGKKYNDSFSLADFLKLGKPSEKPVLRVDSGEKIRFYSKGIREDGSYSMNGVWIPKNEPYEEWIEFTKGSKIGYKVASGNPGAARLLNKIIDDIYQVEVTPKEYTNYSAAFEVLLSMLTESFWKDNEFEGAIKTVDKDGQIIEEIDDKTIYVRSQKYAGQDRYSVTTNLWLAWKKVNQDLVINNQSIIKRIESVMAMLSGQLKCNYSINKGDNDDYKILLPYYFELQNPIENPNRNWVEYKDIIVKLKSSYFDITASEIKPKLTPISENIVHKLEYNHYAFPELTKTIESASIPSSMPLDQQLANGEYSKYQLKSFSNNKDDIEKIKNQYGSGEITFNPLTNIYIINKGNFEFKEVEAIKELIISSFYGSGKWKITLMTEANIEITLNLNLFNKFDTNNSFVNLIL</sequence>
<dbReference type="RefSeq" id="WP_028124391.1">
    <property type="nucleotide sequence ID" value="NZ_CP024964.1"/>
</dbReference>
<dbReference type="OrthoDB" id="390989at2"/>
<evidence type="ECO:0000313" key="1">
    <source>
        <dbReference type="EMBL" id="ATZ18297.1"/>
    </source>
</evidence>
<gene>
    <name evidence="1" type="ORF">EMELA_v1c08100</name>
</gene>
<protein>
    <submittedName>
        <fullName evidence="1">Uncharacterized protein</fullName>
    </submittedName>
</protein>
<dbReference type="EMBL" id="CP024964">
    <property type="protein sequence ID" value="ATZ18297.1"/>
    <property type="molecule type" value="Genomic_DNA"/>
</dbReference>